<dbReference type="AlphaFoldDB" id="A0A1G7ZYI4"/>
<organism evidence="1 2">
    <name type="scientific">Mucilaginibacter gossypii</name>
    <dbReference type="NCBI Taxonomy" id="551996"/>
    <lineage>
        <taxon>Bacteria</taxon>
        <taxon>Pseudomonadati</taxon>
        <taxon>Bacteroidota</taxon>
        <taxon>Sphingobacteriia</taxon>
        <taxon>Sphingobacteriales</taxon>
        <taxon>Sphingobacteriaceae</taxon>
        <taxon>Mucilaginibacter</taxon>
    </lineage>
</organism>
<gene>
    <name evidence="1" type="ORF">SAMN05192573_10739</name>
</gene>
<proteinExistence type="predicted"/>
<evidence type="ECO:0000313" key="2">
    <source>
        <dbReference type="Proteomes" id="UP000199705"/>
    </source>
</evidence>
<dbReference type="RefSeq" id="WP_143020767.1">
    <property type="nucleotide sequence ID" value="NZ_FNCG01000007.1"/>
</dbReference>
<sequence>MENNDLAHYPFDWLDEVIGKDLNPQHPAASRINQEELTGWQHRLRSETSSIWKNLKSQAFSLLSSKKVSTMLTHYQDCLEELKRQAMVNMAAYPEDDPLNAFCGQVLTELGQLQTQFQRRYARYLAGCPPTNSVRHAGTTERTPPPLYKVTCRLSVDQIAIILKAADDTRLLTARSFSLVLRSITPYLSTERMQDFSWKSARSSTMKMEDRDKQVAAAALEQLIKRIKNY</sequence>
<evidence type="ECO:0000313" key="1">
    <source>
        <dbReference type="EMBL" id="SDH13748.1"/>
    </source>
</evidence>
<dbReference type="EMBL" id="FNCG01000007">
    <property type="protein sequence ID" value="SDH13748.1"/>
    <property type="molecule type" value="Genomic_DNA"/>
</dbReference>
<keyword evidence="2" id="KW-1185">Reference proteome</keyword>
<name>A0A1G7ZYI4_9SPHI</name>
<protein>
    <submittedName>
        <fullName evidence="1">Uncharacterized protein</fullName>
    </submittedName>
</protein>
<accession>A0A1G7ZYI4</accession>
<reference evidence="2" key="1">
    <citation type="submission" date="2016-10" db="EMBL/GenBank/DDBJ databases">
        <authorList>
            <person name="Varghese N."/>
            <person name="Submissions S."/>
        </authorList>
    </citation>
    <scope>NUCLEOTIDE SEQUENCE [LARGE SCALE GENOMIC DNA]</scope>
    <source>
        <strain evidence="2">Gh-67</strain>
    </source>
</reference>
<dbReference type="Proteomes" id="UP000199705">
    <property type="component" value="Unassembled WGS sequence"/>
</dbReference>